<protein>
    <submittedName>
        <fullName evidence="2">Uncharacterized protein</fullName>
    </submittedName>
</protein>
<evidence type="ECO:0000313" key="3">
    <source>
        <dbReference type="Proteomes" id="UP001144205"/>
    </source>
</evidence>
<dbReference type="Proteomes" id="UP001144205">
    <property type="component" value="Unassembled WGS sequence"/>
</dbReference>
<keyword evidence="1" id="KW-0472">Membrane</keyword>
<accession>A0ABQ5LTI3</accession>
<organism evidence="2 3">
    <name type="scientific">Sinisalibacter aestuarii</name>
    <dbReference type="NCBI Taxonomy" id="2949426"/>
    <lineage>
        <taxon>Bacteria</taxon>
        <taxon>Pseudomonadati</taxon>
        <taxon>Pseudomonadota</taxon>
        <taxon>Alphaproteobacteria</taxon>
        <taxon>Rhodobacterales</taxon>
        <taxon>Roseobacteraceae</taxon>
        <taxon>Sinisalibacter</taxon>
    </lineage>
</organism>
<comment type="caution">
    <text evidence="2">The sequence shown here is derived from an EMBL/GenBank/DDBJ whole genome shotgun (WGS) entry which is preliminary data.</text>
</comment>
<name>A0ABQ5LTI3_9RHOB</name>
<dbReference type="EMBL" id="BROH01000006">
    <property type="protein sequence ID" value="GKY88295.1"/>
    <property type="molecule type" value="Genomic_DNA"/>
</dbReference>
<feature type="transmembrane region" description="Helical" evidence="1">
    <location>
        <begin position="43"/>
        <end position="66"/>
    </location>
</feature>
<keyword evidence="1" id="KW-1133">Transmembrane helix</keyword>
<sequence>MRADQPGDLGIVRFRHRADAARDGLDTAANRIVAAQKLMKYRLVALVACSLFGAVAMLTMSATPAVRSIMHGGLRQKLYLQYIF</sequence>
<gene>
    <name evidence="2" type="ORF">STA1M1_21640</name>
</gene>
<evidence type="ECO:0000256" key="1">
    <source>
        <dbReference type="SAM" id="Phobius"/>
    </source>
</evidence>
<evidence type="ECO:0000313" key="2">
    <source>
        <dbReference type="EMBL" id="GKY88295.1"/>
    </source>
</evidence>
<reference evidence="2" key="1">
    <citation type="journal article" date="2023" name="Int. J. Syst. Evol. Microbiol.">
        <title>Sinisalibacter aestuarii sp. nov., isolated from estuarine sediment of the Arakawa River.</title>
        <authorList>
            <person name="Arafat S.T."/>
            <person name="Hirano S."/>
            <person name="Sato A."/>
            <person name="Takeuchi K."/>
            <person name="Yasuda T."/>
            <person name="Terahara T."/>
            <person name="Hamada M."/>
            <person name="Kobayashi T."/>
        </authorList>
    </citation>
    <scope>NUCLEOTIDE SEQUENCE</scope>
    <source>
        <strain evidence="2">B-399</strain>
    </source>
</reference>
<keyword evidence="1" id="KW-0812">Transmembrane</keyword>
<keyword evidence="3" id="KW-1185">Reference proteome</keyword>
<proteinExistence type="predicted"/>